<gene>
    <name evidence="5" type="ORF">AOB46_02635</name>
</gene>
<dbReference type="PANTHER" id="PTHR44688">
    <property type="entry name" value="DNA-BINDING TRANSCRIPTIONAL ACTIVATOR DEVR_DOSR"/>
    <property type="match status" value="1"/>
</dbReference>
<organism evidence="5 6">
    <name type="scientific">Chryseobacterium indologenes</name>
    <name type="common">Flavobacterium indologenes</name>
    <dbReference type="NCBI Taxonomy" id="253"/>
    <lineage>
        <taxon>Bacteria</taxon>
        <taxon>Pseudomonadati</taxon>
        <taxon>Bacteroidota</taxon>
        <taxon>Flavobacteriia</taxon>
        <taxon>Flavobacteriales</taxon>
        <taxon>Weeksellaceae</taxon>
        <taxon>Chryseobacterium group</taxon>
        <taxon>Chryseobacterium</taxon>
    </lineage>
</organism>
<keyword evidence="2" id="KW-0238">DNA-binding</keyword>
<reference evidence="6" key="2">
    <citation type="submission" date="2015-09" db="EMBL/GenBank/DDBJ databases">
        <title>Draft genome sequence of a multidrug-resistant Chryseobacterium indologenes isolate from Malaysia.</title>
        <authorList>
            <person name="Yu C.Y."/>
            <person name="Ang G.Y."/>
            <person name="Chan K.-G."/>
        </authorList>
    </citation>
    <scope>NUCLEOTIDE SEQUENCE [LARGE SCALE GENOMIC DNA]</scope>
    <source>
        <strain evidence="6">CI_885</strain>
    </source>
</reference>
<sequence length="264" mass="30576">MGDKFLTDAEKPHLLVKVWNDYPEILHNGNEILPPPPIEQIIGDLFSMGEFYYYVINFTDSTLSGHHPNILTMHGLKHYPHHLKEIIDLIHPADLDFVIEAERMSIEKMKEIEGFKHQQQLKTSYCFRMKTAKGNYEMFHHQALHTSKSNDGKLLQAVNIHTNIQHITRENSYVVLVQGIGSRNDFHQMHYLPDKKNPELKHLLTKREVEVLSLLVNGNPAKEIADKLNISYHTATTHRKNILRKIGCRKVSELVKVAIEYGYL</sequence>
<dbReference type="InterPro" id="IPR016032">
    <property type="entry name" value="Sig_transdc_resp-reg_C-effctor"/>
</dbReference>
<dbReference type="Gene3D" id="1.10.10.10">
    <property type="entry name" value="Winged helix-like DNA-binding domain superfamily/Winged helix DNA-binding domain"/>
    <property type="match status" value="1"/>
</dbReference>
<dbReference type="RefSeq" id="WP_062696478.1">
    <property type="nucleotide sequence ID" value="NZ_LJOD01000001.1"/>
</dbReference>
<dbReference type="PATRIC" id="fig|253.9.peg.560"/>
<dbReference type="SUPFAM" id="SSF46894">
    <property type="entry name" value="C-terminal effector domain of the bipartite response regulators"/>
    <property type="match status" value="1"/>
</dbReference>
<dbReference type="SMART" id="SM00421">
    <property type="entry name" value="HTH_LUXR"/>
    <property type="match status" value="1"/>
</dbReference>
<accession>A0A0N0IY81</accession>
<reference evidence="5 6" key="1">
    <citation type="journal article" date="2015" name="Genom Data">
        <title>Draft genome sequence of a multidrug-resistant Chryseobacterium indologenes isolate from Malaysia.</title>
        <authorList>
            <person name="Yu C.Y."/>
            <person name="Ang G.Y."/>
            <person name="Cheng H.J."/>
            <person name="Cheong Y.M."/>
            <person name="Yin W.F."/>
            <person name="Chan K.G."/>
        </authorList>
    </citation>
    <scope>NUCLEOTIDE SEQUENCE [LARGE SCALE GENOMIC DNA]</scope>
    <source>
        <strain evidence="5 6">CI_885</strain>
    </source>
</reference>
<dbReference type="EMBL" id="LJOD01000001">
    <property type="protein sequence ID" value="KPE52903.1"/>
    <property type="molecule type" value="Genomic_DNA"/>
</dbReference>
<evidence type="ECO:0000256" key="1">
    <source>
        <dbReference type="ARBA" id="ARBA00023015"/>
    </source>
</evidence>
<dbReference type="Gene3D" id="3.30.450.20">
    <property type="entry name" value="PAS domain"/>
    <property type="match status" value="1"/>
</dbReference>
<dbReference type="Pfam" id="PF00196">
    <property type="entry name" value="GerE"/>
    <property type="match status" value="1"/>
</dbReference>
<dbReference type="PROSITE" id="PS50043">
    <property type="entry name" value="HTH_LUXR_2"/>
    <property type="match status" value="1"/>
</dbReference>
<proteinExistence type="predicted"/>
<dbReference type="AlphaFoldDB" id="A0A0N0IY81"/>
<dbReference type="InterPro" id="IPR036388">
    <property type="entry name" value="WH-like_DNA-bd_sf"/>
</dbReference>
<dbReference type="Proteomes" id="UP000037953">
    <property type="component" value="Unassembled WGS sequence"/>
</dbReference>
<name>A0A0N0IY81_CHRID</name>
<dbReference type="InterPro" id="IPR000792">
    <property type="entry name" value="Tscrpt_reg_LuxR_C"/>
</dbReference>
<keyword evidence="3" id="KW-0804">Transcription</keyword>
<evidence type="ECO:0000259" key="4">
    <source>
        <dbReference type="PROSITE" id="PS50043"/>
    </source>
</evidence>
<keyword evidence="1" id="KW-0805">Transcription regulation</keyword>
<dbReference type="PRINTS" id="PR00038">
    <property type="entry name" value="HTHLUXR"/>
</dbReference>
<dbReference type="OrthoDB" id="965844at2"/>
<dbReference type="GO" id="GO:0006355">
    <property type="term" value="P:regulation of DNA-templated transcription"/>
    <property type="evidence" value="ECO:0007669"/>
    <property type="project" value="InterPro"/>
</dbReference>
<evidence type="ECO:0000256" key="3">
    <source>
        <dbReference type="ARBA" id="ARBA00023163"/>
    </source>
</evidence>
<dbReference type="PANTHER" id="PTHR44688:SF16">
    <property type="entry name" value="DNA-BINDING TRANSCRIPTIONAL ACTIVATOR DEVR_DOSR"/>
    <property type="match status" value="1"/>
</dbReference>
<dbReference type="CDD" id="cd06170">
    <property type="entry name" value="LuxR_C_like"/>
    <property type="match status" value="1"/>
</dbReference>
<evidence type="ECO:0000313" key="5">
    <source>
        <dbReference type="EMBL" id="KPE52903.1"/>
    </source>
</evidence>
<dbReference type="GO" id="GO:0003677">
    <property type="term" value="F:DNA binding"/>
    <property type="evidence" value="ECO:0007669"/>
    <property type="project" value="UniProtKB-KW"/>
</dbReference>
<feature type="domain" description="HTH luxR-type" evidence="4">
    <location>
        <begin position="197"/>
        <end position="262"/>
    </location>
</feature>
<comment type="caution">
    <text evidence="5">The sequence shown here is derived from an EMBL/GenBank/DDBJ whole genome shotgun (WGS) entry which is preliminary data.</text>
</comment>
<evidence type="ECO:0000256" key="2">
    <source>
        <dbReference type="ARBA" id="ARBA00023125"/>
    </source>
</evidence>
<protein>
    <submittedName>
        <fullName evidence="5">LuxR family transcriptional regulator</fullName>
    </submittedName>
</protein>
<evidence type="ECO:0000313" key="6">
    <source>
        <dbReference type="Proteomes" id="UP000037953"/>
    </source>
</evidence>